<gene>
    <name evidence="2" type="ORF">BO71DRAFT_429481</name>
</gene>
<keyword evidence="3" id="KW-1185">Reference proteome</keyword>
<keyword evidence="1" id="KW-0812">Transmembrane</keyword>
<evidence type="ECO:0000256" key="1">
    <source>
        <dbReference type="SAM" id="Phobius"/>
    </source>
</evidence>
<dbReference type="VEuPathDB" id="FungiDB:BO71DRAFT_429481"/>
<dbReference type="EMBL" id="KZ825862">
    <property type="protein sequence ID" value="PYH94945.1"/>
    <property type="molecule type" value="Genomic_DNA"/>
</dbReference>
<evidence type="ECO:0000313" key="2">
    <source>
        <dbReference type="EMBL" id="PYH94945.1"/>
    </source>
</evidence>
<dbReference type="AlphaFoldDB" id="A0A319DC16"/>
<sequence length="158" mass="18070">MDSSIETDMCGTYIRESRVSVQAHMLERLPNSLSVFGSAILSFFGIFSPSISLFISLGTAKDTNHTYHQAWFRFHNLIPNHAEKQTVPEEEKGTTEGGIDTKMNAELFMPSPRTTKLCSEDITRRNRIAMQVVREQQNQPEARKCDPYVRENKIWSKS</sequence>
<dbReference type="Proteomes" id="UP000247810">
    <property type="component" value="Unassembled WGS sequence"/>
</dbReference>
<organism evidence="2 3">
    <name type="scientific">Aspergillus ellipticus CBS 707.79</name>
    <dbReference type="NCBI Taxonomy" id="1448320"/>
    <lineage>
        <taxon>Eukaryota</taxon>
        <taxon>Fungi</taxon>
        <taxon>Dikarya</taxon>
        <taxon>Ascomycota</taxon>
        <taxon>Pezizomycotina</taxon>
        <taxon>Eurotiomycetes</taxon>
        <taxon>Eurotiomycetidae</taxon>
        <taxon>Eurotiales</taxon>
        <taxon>Aspergillaceae</taxon>
        <taxon>Aspergillus</taxon>
        <taxon>Aspergillus subgen. Circumdati</taxon>
    </lineage>
</organism>
<keyword evidence="1" id="KW-1133">Transmembrane helix</keyword>
<protein>
    <submittedName>
        <fullName evidence="2">Uncharacterized protein</fullName>
    </submittedName>
</protein>
<reference evidence="2 3" key="1">
    <citation type="submission" date="2018-02" db="EMBL/GenBank/DDBJ databases">
        <title>The genomes of Aspergillus section Nigri reveals drivers in fungal speciation.</title>
        <authorList>
            <consortium name="DOE Joint Genome Institute"/>
            <person name="Vesth T.C."/>
            <person name="Nybo J."/>
            <person name="Theobald S."/>
            <person name="Brandl J."/>
            <person name="Frisvad J.C."/>
            <person name="Nielsen K.F."/>
            <person name="Lyhne E.K."/>
            <person name="Kogle M.E."/>
            <person name="Kuo A."/>
            <person name="Riley R."/>
            <person name="Clum A."/>
            <person name="Nolan M."/>
            <person name="Lipzen A."/>
            <person name="Salamov A."/>
            <person name="Henrissat B."/>
            <person name="Wiebenga A."/>
            <person name="De vries R.P."/>
            <person name="Grigoriev I.V."/>
            <person name="Mortensen U.H."/>
            <person name="Andersen M.R."/>
            <person name="Baker S.E."/>
        </authorList>
    </citation>
    <scope>NUCLEOTIDE SEQUENCE [LARGE SCALE GENOMIC DNA]</scope>
    <source>
        <strain evidence="2 3">CBS 707.79</strain>
    </source>
</reference>
<feature type="transmembrane region" description="Helical" evidence="1">
    <location>
        <begin position="35"/>
        <end position="57"/>
    </location>
</feature>
<name>A0A319DC16_9EURO</name>
<proteinExistence type="predicted"/>
<evidence type="ECO:0000313" key="3">
    <source>
        <dbReference type="Proteomes" id="UP000247810"/>
    </source>
</evidence>
<accession>A0A319DC16</accession>
<keyword evidence="1" id="KW-0472">Membrane</keyword>